<reference evidence="1" key="1">
    <citation type="submission" date="2018-06" db="EMBL/GenBank/DDBJ databases">
        <authorList>
            <person name="Zhirakovskaya E."/>
        </authorList>
    </citation>
    <scope>NUCLEOTIDE SEQUENCE</scope>
</reference>
<gene>
    <name evidence="1" type="ORF">MNBD_ALPHA07-1360</name>
</gene>
<protein>
    <submittedName>
        <fullName evidence="1">Ribulose-5-phosphate 4-epimerase and related epimerases and aldolases</fullName>
    </submittedName>
</protein>
<name>A0A3B0RED9_9ZZZZ</name>
<sequence length="39" mass="4742">MTVTELRPNMDHWQERVDMAAAFRWTERLNMHEAVANHF</sequence>
<accession>A0A3B0RED9</accession>
<dbReference type="EMBL" id="UOEG01000004">
    <property type="protein sequence ID" value="VAV87226.1"/>
    <property type="molecule type" value="Genomic_DNA"/>
</dbReference>
<evidence type="ECO:0000313" key="1">
    <source>
        <dbReference type="EMBL" id="VAV87226.1"/>
    </source>
</evidence>
<organism evidence="1">
    <name type="scientific">hydrothermal vent metagenome</name>
    <dbReference type="NCBI Taxonomy" id="652676"/>
    <lineage>
        <taxon>unclassified sequences</taxon>
        <taxon>metagenomes</taxon>
        <taxon>ecological metagenomes</taxon>
    </lineage>
</organism>
<proteinExistence type="predicted"/>
<dbReference type="AlphaFoldDB" id="A0A3B0RED9"/>